<dbReference type="HOGENOM" id="CLU_917298_0_0_0"/>
<evidence type="ECO:0000259" key="2">
    <source>
        <dbReference type="PROSITE" id="PS51037"/>
    </source>
</evidence>
<dbReference type="PROSITE" id="PS51037">
    <property type="entry name" value="YEATS"/>
    <property type="match status" value="1"/>
</dbReference>
<evidence type="ECO:0000256" key="1">
    <source>
        <dbReference type="SAM" id="Phobius"/>
    </source>
</evidence>
<organism evidence="3 4">
    <name type="scientific">Nitrospira defluvii</name>
    <dbReference type="NCBI Taxonomy" id="330214"/>
    <lineage>
        <taxon>Bacteria</taxon>
        <taxon>Pseudomonadati</taxon>
        <taxon>Nitrospirota</taxon>
        <taxon>Nitrospiria</taxon>
        <taxon>Nitrospirales</taxon>
        <taxon>Nitrospiraceae</taxon>
        <taxon>Nitrospira</taxon>
    </lineage>
</organism>
<feature type="transmembrane region" description="Helical" evidence="1">
    <location>
        <begin position="37"/>
        <end position="57"/>
    </location>
</feature>
<accession>D8P7M7</accession>
<keyword evidence="1" id="KW-0812">Transmembrane</keyword>
<sequence>MTDHQEILFWTFMGFFVVIGILSLLAVLGLIKVDERFRKWAVTVFFAGVTGAVVGLFKLSFPGSGLAEPLFVSLIPPENVSSRAIKLVAGGYSYDEPTGTNEVKTVNGKIEVTWGNDVWQAKLPQQVLGKPVKLFFKDQEGSWWEVHPFYPNHNKQDMFKGSGRDSNPPNSLWLTPSSVAYAASSDARLAGRPWPVADGKKSPVKFNNYARDAGEIHGRKYYEWRVFVDEPDSVLQSIKEVQYVLHPTFLEPLQVSRDATKQFELVTSGWGQFTILITIVYRDGTREKASYYLDLSKSWPFDR</sequence>
<dbReference type="OrthoDB" id="1431701at2"/>
<reference evidence="3 4" key="1">
    <citation type="journal article" date="2010" name="Proc. Natl. Acad. Sci. U.S.A.">
        <title>A Nitrospira metagenome illuminates the physiology and evolution of globally important nitrite-oxidizing bacteria.</title>
        <authorList>
            <person name="Lucker S."/>
            <person name="Wagner M."/>
            <person name="Maixner F."/>
            <person name="Pelletier E."/>
            <person name="Koch H."/>
            <person name="Vacherie B."/>
            <person name="Rattei T."/>
            <person name="Sinninghe Damste J."/>
            <person name="Spieck E."/>
            <person name="Le Paslier D."/>
            <person name="Daims H."/>
        </authorList>
    </citation>
    <scope>NUCLEOTIDE SEQUENCE [LARGE SCALE GENOMIC DNA]</scope>
</reference>
<protein>
    <recommendedName>
        <fullName evidence="2">YEATS domain-containing protein</fullName>
    </recommendedName>
</protein>
<dbReference type="InterPro" id="IPR038704">
    <property type="entry name" value="YEAST_sf"/>
</dbReference>
<feature type="transmembrane region" description="Helical" evidence="1">
    <location>
        <begin position="7"/>
        <end position="31"/>
    </location>
</feature>
<dbReference type="Proteomes" id="UP000001660">
    <property type="component" value="Chromosome"/>
</dbReference>
<dbReference type="STRING" id="330214.NIDE3695"/>
<keyword evidence="4" id="KW-1185">Reference proteome</keyword>
<name>D8P7M7_9BACT</name>
<evidence type="ECO:0000313" key="3">
    <source>
        <dbReference type="EMBL" id="CBK43373.1"/>
    </source>
</evidence>
<dbReference type="Pfam" id="PF20305">
    <property type="entry name" value="pYEATS"/>
    <property type="match status" value="1"/>
</dbReference>
<dbReference type="KEGG" id="nde:NIDE3695"/>
<proteinExistence type="predicted"/>
<dbReference type="InterPro" id="IPR046888">
    <property type="entry name" value="pYEATS"/>
</dbReference>
<dbReference type="eggNOG" id="COG5033">
    <property type="taxonomic scope" value="Bacteria"/>
</dbReference>
<keyword evidence="1" id="KW-0472">Membrane</keyword>
<dbReference type="Gene3D" id="2.60.40.1970">
    <property type="entry name" value="YEATS domain"/>
    <property type="match status" value="1"/>
</dbReference>
<keyword evidence="1" id="KW-1133">Transmembrane helix</keyword>
<feature type="domain" description="YEATS" evidence="2">
    <location>
        <begin position="186"/>
        <end position="303"/>
    </location>
</feature>
<evidence type="ECO:0000313" key="4">
    <source>
        <dbReference type="Proteomes" id="UP000001660"/>
    </source>
</evidence>
<dbReference type="EMBL" id="FP929003">
    <property type="protein sequence ID" value="CBK43373.1"/>
    <property type="molecule type" value="Genomic_DNA"/>
</dbReference>
<dbReference type="AlphaFoldDB" id="D8P7M7"/>
<gene>
    <name evidence="3" type="ORF">NIDE3695</name>
</gene>
<dbReference type="InterPro" id="IPR055129">
    <property type="entry name" value="YEATS_dom"/>
</dbReference>